<feature type="non-terminal residue" evidence="1">
    <location>
        <position position="1"/>
    </location>
</feature>
<sequence length="70" mass="8002">FAVQNLTREKQRFMNYLFMKCSGLAQEKTFSNTFGKAALAVFEEFETPDDIANMDIDQLASFIAQKGNNR</sequence>
<evidence type="ECO:0000313" key="2">
    <source>
        <dbReference type="Proteomes" id="UP000003240"/>
    </source>
</evidence>
<evidence type="ECO:0000313" key="1">
    <source>
        <dbReference type="EMBL" id="EGO63458.1"/>
    </source>
</evidence>
<reference evidence="1 2" key="1">
    <citation type="journal article" date="2011" name="EMBO J.">
        <title>Structural diversity of bacterial flagellar motors.</title>
        <authorList>
            <person name="Chen S."/>
            <person name="Beeby M."/>
            <person name="Murphy G.E."/>
            <person name="Leadbetter J.R."/>
            <person name="Hendrixson D.R."/>
            <person name="Briegel A."/>
            <person name="Li Z."/>
            <person name="Shi J."/>
            <person name="Tocheva E.I."/>
            <person name="Muller A."/>
            <person name="Dobro M.J."/>
            <person name="Jensen G.J."/>
        </authorList>
    </citation>
    <scope>NUCLEOTIDE SEQUENCE [LARGE SCALE GENOMIC DNA]</scope>
    <source>
        <strain evidence="1 2">DSM 6540</strain>
    </source>
</reference>
<organism evidence="1 2">
    <name type="scientific">Acetonema longum DSM 6540</name>
    <dbReference type="NCBI Taxonomy" id="1009370"/>
    <lineage>
        <taxon>Bacteria</taxon>
        <taxon>Bacillati</taxon>
        <taxon>Bacillota</taxon>
        <taxon>Negativicutes</taxon>
        <taxon>Acetonemataceae</taxon>
        <taxon>Acetonema</taxon>
    </lineage>
</organism>
<keyword evidence="2" id="KW-1185">Reference proteome</keyword>
<name>F7NKH4_9FIRM</name>
<dbReference type="eggNOG" id="COG3547">
    <property type="taxonomic scope" value="Bacteria"/>
</dbReference>
<protein>
    <submittedName>
        <fullName evidence="1">Transposase IS116/IS110/IS902 family protein</fullName>
    </submittedName>
</protein>
<dbReference type="EMBL" id="AFGF01000114">
    <property type="protein sequence ID" value="EGO63458.1"/>
    <property type="molecule type" value="Genomic_DNA"/>
</dbReference>
<dbReference type="STRING" id="1009370.ALO_12940"/>
<gene>
    <name evidence="1" type="ORF">ALO_12940</name>
</gene>
<accession>F7NKH4</accession>
<proteinExistence type="predicted"/>
<dbReference type="AlphaFoldDB" id="F7NKH4"/>
<dbReference type="Proteomes" id="UP000003240">
    <property type="component" value="Unassembled WGS sequence"/>
</dbReference>
<feature type="non-terminal residue" evidence="1">
    <location>
        <position position="70"/>
    </location>
</feature>
<comment type="caution">
    <text evidence="1">The sequence shown here is derived from an EMBL/GenBank/DDBJ whole genome shotgun (WGS) entry which is preliminary data.</text>
</comment>